<dbReference type="EMBL" id="LN609528">
    <property type="protein sequence ID" value="CEF63344.1"/>
    <property type="molecule type" value="Genomic_DNA"/>
</dbReference>
<evidence type="ECO:0000313" key="3">
    <source>
        <dbReference type="WBParaSite" id="SRAE_1000160600.1"/>
    </source>
</evidence>
<keyword evidence="2" id="KW-1185">Reference proteome</keyword>
<reference evidence="1 2" key="1">
    <citation type="submission" date="2014-09" db="EMBL/GenBank/DDBJ databases">
        <authorList>
            <person name="Martin A.A."/>
        </authorList>
    </citation>
    <scope>NUCLEOTIDE SEQUENCE</scope>
    <source>
        <strain evidence="2">ED321</strain>
        <strain evidence="1">ED321 Heterogonic</strain>
    </source>
</reference>
<evidence type="ECO:0000313" key="2">
    <source>
        <dbReference type="Proteomes" id="UP000035682"/>
    </source>
</evidence>
<dbReference type="RefSeq" id="XP_024502546.1">
    <property type="nucleotide sequence ID" value="XM_024648582.1"/>
</dbReference>
<evidence type="ECO:0000313" key="4">
    <source>
        <dbReference type="WormBase" id="SRAE_1000160600"/>
    </source>
</evidence>
<organism evidence="1">
    <name type="scientific">Strongyloides ratti</name>
    <name type="common">Parasitic roundworm</name>
    <dbReference type="NCBI Taxonomy" id="34506"/>
    <lineage>
        <taxon>Eukaryota</taxon>
        <taxon>Metazoa</taxon>
        <taxon>Ecdysozoa</taxon>
        <taxon>Nematoda</taxon>
        <taxon>Chromadorea</taxon>
        <taxon>Rhabditida</taxon>
        <taxon>Tylenchina</taxon>
        <taxon>Panagrolaimomorpha</taxon>
        <taxon>Strongyloidoidea</taxon>
        <taxon>Strongyloididae</taxon>
        <taxon>Strongyloides</taxon>
    </lineage>
</organism>
<dbReference type="Proteomes" id="UP000035682">
    <property type="component" value="Unplaced"/>
</dbReference>
<evidence type="ECO:0000313" key="1">
    <source>
        <dbReference type="EMBL" id="CEF63344.1"/>
    </source>
</evidence>
<gene>
    <name evidence="1 3 4" type="ORF">SRAE_1000160600</name>
</gene>
<name>A0A090L768_STRRB</name>
<dbReference type="WormBase" id="SRAE_1000160600">
    <property type="protein sequence ID" value="SRP01622"/>
    <property type="gene ID" value="WBGene00258214"/>
</dbReference>
<dbReference type="CTD" id="36375709"/>
<dbReference type="AlphaFoldDB" id="A0A090L768"/>
<proteinExistence type="predicted"/>
<accession>A0A090L768</accession>
<sequence>MDINLDTLNLEELVSLYKNKQLKNQISNEWNNIIVNQLRVVLIYCLTKNKCKDIPKEFLRLDHIGIKNVFIPPIVKGMNGVKFLKFIQSWYNFNATNRLHIHEILKIICLDNIILQQLYSFTKKSLEELRNNRDGKNLDEFQKFLIMLNLEVMKINEEKNKGIK</sequence>
<dbReference type="WBParaSite" id="SRAE_1000160600.1">
    <property type="protein sequence ID" value="SRAE_1000160600.1"/>
    <property type="gene ID" value="WBGene00258214"/>
</dbReference>
<reference evidence="3" key="2">
    <citation type="submission" date="2020-12" db="UniProtKB">
        <authorList>
            <consortium name="WormBaseParasite"/>
        </authorList>
    </citation>
    <scope>IDENTIFICATION</scope>
</reference>
<dbReference type="GeneID" id="36375709"/>
<protein>
    <submittedName>
        <fullName evidence="1 3">Uncharacterized protein</fullName>
    </submittedName>
</protein>